<protein>
    <submittedName>
        <fullName evidence="8">FAD-dependent oxidoreductase</fullName>
    </submittedName>
</protein>
<evidence type="ECO:0000256" key="6">
    <source>
        <dbReference type="SAM" id="Phobius"/>
    </source>
</evidence>
<dbReference type="PANTHER" id="PTHR42913">
    <property type="entry name" value="APOPTOSIS-INDUCING FACTOR 1"/>
    <property type="match status" value="1"/>
</dbReference>
<dbReference type="Pfam" id="PF07992">
    <property type="entry name" value="Pyr_redox_2"/>
    <property type="match status" value="1"/>
</dbReference>
<dbReference type="Proteomes" id="UP001221597">
    <property type="component" value="Chromosome"/>
</dbReference>
<keyword evidence="6" id="KW-0472">Membrane</keyword>
<organism evidence="8 9">
    <name type="scientific">Halobacillus naozhouensis</name>
    <dbReference type="NCBI Taxonomy" id="554880"/>
    <lineage>
        <taxon>Bacteria</taxon>
        <taxon>Bacillati</taxon>
        <taxon>Bacillota</taxon>
        <taxon>Bacilli</taxon>
        <taxon>Bacillales</taxon>
        <taxon>Bacillaceae</taxon>
        <taxon>Halobacillus</taxon>
    </lineage>
</organism>
<evidence type="ECO:0000256" key="3">
    <source>
        <dbReference type="ARBA" id="ARBA00022630"/>
    </source>
</evidence>
<reference evidence="8 9" key="1">
    <citation type="submission" date="2023-04" db="EMBL/GenBank/DDBJ databases">
        <title>Genome sequence of Halobacillus naozhouensis KACC 21980.</title>
        <authorList>
            <person name="Kim S."/>
            <person name="Heo J."/>
            <person name="Kwon S.-W."/>
        </authorList>
    </citation>
    <scope>NUCLEOTIDE SEQUENCE [LARGE SCALE GENOMIC DNA]</scope>
    <source>
        <strain evidence="8 9">KCTC 13234</strain>
    </source>
</reference>
<evidence type="ECO:0000256" key="5">
    <source>
        <dbReference type="ARBA" id="ARBA00023002"/>
    </source>
</evidence>
<evidence type="ECO:0000313" key="8">
    <source>
        <dbReference type="EMBL" id="WFT74476.1"/>
    </source>
</evidence>
<keyword evidence="6" id="KW-1133">Transmembrane helix</keyword>
<gene>
    <name evidence="8" type="ORF">P9989_19315</name>
</gene>
<dbReference type="InterPro" id="IPR023753">
    <property type="entry name" value="FAD/NAD-binding_dom"/>
</dbReference>
<keyword evidence="9" id="KW-1185">Reference proteome</keyword>
<evidence type="ECO:0000256" key="2">
    <source>
        <dbReference type="ARBA" id="ARBA00005272"/>
    </source>
</evidence>
<keyword evidence="4" id="KW-0274">FAD</keyword>
<keyword evidence="3" id="KW-0285">Flavoprotein</keyword>
<comment type="cofactor">
    <cofactor evidence="1">
        <name>FAD</name>
        <dbReference type="ChEBI" id="CHEBI:57692"/>
    </cofactor>
</comment>
<proteinExistence type="inferred from homology"/>
<dbReference type="InterPro" id="IPR051169">
    <property type="entry name" value="NADH-Q_oxidoreductase"/>
</dbReference>
<evidence type="ECO:0000313" key="9">
    <source>
        <dbReference type="Proteomes" id="UP001221597"/>
    </source>
</evidence>
<name>A0ABY8IXH7_9BACI</name>
<evidence type="ECO:0000256" key="4">
    <source>
        <dbReference type="ARBA" id="ARBA00022827"/>
    </source>
</evidence>
<dbReference type="Gene3D" id="3.50.50.100">
    <property type="match status" value="1"/>
</dbReference>
<accession>A0ABY8IXH7</accession>
<dbReference type="EMBL" id="CP121671">
    <property type="protein sequence ID" value="WFT74476.1"/>
    <property type="molecule type" value="Genomic_DNA"/>
</dbReference>
<dbReference type="PANTHER" id="PTHR42913:SF9">
    <property type="entry name" value="SLR1591 PROTEIN"/>
    <property type="match status" value="1"/>
</dbReference>
<feature type="domain" description="FAD/NAD(P)-binding" evidence="7">
    <location>
        <begin position="3"/>
        <end position="285"/>
    </location>
</feature>
<keyword evidence="6" id="KW-0812">Transmembrane</keyword>
<dbReference type="InterPro" id="IPR036188">
    <property type="entry name" value="FAD/NAD-bd_sf"/>
</dbReference>
<comment type="similarity">
    <text evidence="2">Belongs to the NADH dehydrogenase family.</text>
</comment>
<keyword evidence="5" id="KW-0560">Oxidoreductase</keyword>
<dbReference type="SUPFAM" id="SSF51905">
    <property type="entry name" value="FAD/NAD(P)-binding domain"/>
    <property type="match status" value="2"/>
</dbReference>
<feature type="transmembrane region" description="Helical" evidence="6">
    <location>
        <begin position="372"/>
        <end position="394"/>
    </location>
</feature>
<feature type="transmembrane region" description="Helical" evidence="6">
    <location>
        <begin position="414"/>
        <end position="435"/>
    </location>
</feature>
<evidence type="ECO:0000259" key="7">
    <source>
        <dbReference type="Pfam" id="PF07992"/>
    </source>
</evidence>
<evidence type="ECO:0000256" key="1">
    <source>
        <dbReference type="ARBA" id="ARBA00001974"/>
    </source>
</evidence>
<dbReference type="RefSeq" id="WP_283076473.1">
    <property type="nucleotide sequence ID" value="NZ_CP121671.1"/>
</dbReference>
<sequence>MKHLLLVGAGHAHLYILKKLQKHAIPGVQVTLLSPNEYQYYSGMLSGCVEGIYSIDQIRIYVGQLVEKAGIQWKKDKAVSIDPDNKKVLTGNGESIDYDAVSFDIGSLTSGLETPGVLEYAETLKPNYRFPVLLEKVREAENLVIVGGGVAGTELALSLQSWRHKNGKKPLSLVSSTELMDKGAPYVSQRVKELLIKKGVKLYLHYRARELMKNRLILAQSNQEIRFDALLWLTGPRPPRLFAESSLPVAHGYLLVENTLQTKLYPSIFGAGDCIKIAEEPPLAKAGVYPVRQAPILWRNLNRFFNKKPKRLYKPHFSFLSILASGNREGLMLYKGCAFHGKLIWLIKTIMDRKFIWRYSRDKLVGDLMSSIWLKVIFSTLAALLVFGLIYLFFTTTYYPVMGVMASMIFSSTFDVIFAGLLLLFFIVLVLVLFFESLLFK</sequence>